<name>A0A8J5S4L3_ZIZPA</name>
<dbReference type="OrthoDB" id="704761at2759"/>
<evidence type="ECO:0000313" key="1">
    <source>
        <dbReference type="EMBL" id="KAG8068306.1"/>
    </source>
</evidence>
<accession>A0A8J5S4L3</accession>
<proteinExistence type="predicted"/>
<dbReference type="AlphaFoldDB" id="A0A8J5S4L3"/>
<comment type="caution">
    <text evidence="1">The sequence shown here is derived from an EMBL/GenBank/DDBJ whole genome shotgun (WGS) entry which is preliminary data.</text>
</comment>
<organism evidence="1 2">
    <name type="scientific">Zizania palustris</name>
    <name type="common">Northern wild rice</name>
    <dbReference type="NCBI Taxonomy" id="103762"/>
    <lineage>
        <taxon>Eukaryota</taxon>
        <taxon>Viridiplantae</taxon>
        <taxon>Streptophyta</taxon>
        <taxon>Embryophyta</taxon>
        <taxon>Tracheophyta</taxon>
        <taxon>Spermatophyta</taxon>
        <taxon>Magnoliopsida</taxon>
        <taxon>Liliopsida</taxon>
        <taxon>Poales</taxon>
        <taxon>Poaceae</taxon>
        <taxon>BOP clade</taxon>
        <taxon>Oryzoideae</taxon>
        <taxon>Oryzeae</taxon>
        <taxon>Zizaniinae</taxon>
        <taxon>Zizania</taxon>
    </lineage>
</organism>
<dbReference type="Proteomes" id="UP000729402">
    <property type="component" value="Unassembled WGS sequence"/>
</dbReference>
<evidence type="ECO:0000313" key="2">
    <source>
        <dbReference type="Proteomes" id="UP000729402"/>
    </source>
</evidence>
<gene>
    <name evidence="1" type="ORF">GUJ93_ZPchr0005g16250</name>
</gene>
<reference evidence="1" key="2">
    <citation type="submission" date="2021-02" db="EMBL/GenBank/DDBJ databases">
        <authorList>
            <person name="Kimball J.A."/>
            <person name="Haas M.W."/>
            <person name="Macchietto M."/>
            <person name="Kono T."/>
            <person name="Duquette J."/>
            <person name="Shao M."/>
        </authorList>
    </citation>
    <scope>NUCLEOTIDE SEQUENCE</scope>
    <source>
        <tissue evidence="1">Fresh leaf tissue</tissue>
    </source>
</reference>
<protein>
    <submittedName>
        <fullName evidence="1">Uncharacterized protein</fullName>
    </submittedName>
</protein>
<sequence length="482" mass="53854">MDLPYLWSLTFSDWSRKCRPDNICFDCSFFFCDHCCPGHREDHHPESRLLHFRRSARFGSIYGYPAVQLLNLPADSIWRDIEMVRMPHTHLAGYIPDGANWILLKPMLTLPPDPIPGLSCLNCHRRIWTEGARYCSAYCKLVQVQQGEERDLMLAFVLVDYDQGLPRDRFCCLCFAPFSSAFCADHMTIHHPGQNVAGYPGQIVEIVHINGWAAVAPSMLVPRHVLAGVQFGSIHGYPAVLLLNPPAVTVSLWRDIERVRMPHTHPLSPDGGNWILLKPIITLPPGPVPNLSCLNCQRRIWSEGARYCSAFCKLYVPLQQPLVTFVQLHLTALGMFISHLIQVQQGEGLDVMLAFILADYNLQPAVRDRFCCLCFASFSSAICAQHMTLHHPALNITGCPGQTVEIVHINGWAAVAPSMLVTGQVLDGVQVLNAADGALLTLSRRQLQLLLLLLLHCGHFATVAMMPFQTTHCIVLCAARLM</sequence>
<keyword evidence="2" id="KW-1185">Reference proteome</keyword>
<dbReference type="EMBL" id="JAAALK010000284">
    <property type="protein sequence ID" value="KAG8068306.1"/>
    <property type="molecule type" value="Genomic_DNA"/>
</dbReference>
<reference evidence="1" key="1">
    <citation type="journal article" date="2021" name="bioRxiv">
        <title>Whole Genome Assembly and Annotation of Northern Wild Rice, Zizania palustris L., Supports a Whole Genome Duplication in the Zizania Genus.</title>
        <authorList>
            <person name="Haas M."/>
            <person name="Kono T."/>
            <person name="Macchietto M."/>
            <person name="Millas R."/>
            <person name="McGilp L."/>
            <person name="Shao M."/>
            <person name="Duquette J."/>
            <person name="Hirsch C.N."/>
            <person name="Kimball J."/>
        </authorList>
    </citation>
    <scope>NUCLEOTIDE SEQUENCE</scope>
    <source>
        <tissue evidence="1">Fresh leaf tissue</tissue>
    </source>
</reference>